<dbReference type="AlphaFoldDB" id="A0A386ZRS3"/>
<protein>
    <recommendedName>
        <fullName evidence="4">ATP synthase subunit I</fullName>
    </recommendedName>
</protein>
<accession>A0A386ZRS3</accession>
<dbReference type="Proteomes" id="UP000267164">
    <property type="component" value="Chromosome"/>
</dbReference>
<evidence type="ECO:0000313" key="2">
    <source>
        <dbReference type="EMBL" id="AYF79429.1"/>
    </source>
</evidence>
<feature type="transmembrane region" description="Helical" evidence="1">
    <location>
        <begin position="63"/>
        <end position="84"/>
    </location>
</feature>
<name>A0A386ZRS3_9NOCA</name>
<keyword evidence="1" id="KW-1133">Transmembrane helix</keyword>
<proteinExistence type="predicted"/>
<evidence type="ECO:0000256" key="1">
    <source>
        <dbReference type="SAM" id="Phobius"/>
    </source>
</evidence>
<organism evidence="2 3">
    <name type="scientific">Nocardia yunnanensis</name>
    <dbReference type="NCBI Taxonomy" id="2382165"/>
    <lineage>
        <taxon>Bacteria</taxon>
        <taxon>Bacillati</taxon>
        <taxon>Actinomycetota</taxon>
        <taxon>Actinomycetes</taxon>
        <taxon>Mycobacteriales</taxon>
        <taxon>Nocardiaceae</taxon>
        <taxon>Nocardia</taxon>
    </lineage>
</organism>
<evidence type="ECO:0000313" key="3">
    <source>
        <dbReference type="Proteomes" id="UP000267164"/>
    </source>
</evidence>
<gene>
    <name evidence="2" type="ORF">D7D52_27165</name>
</gene>
<keyword evidence="1" id="KW-0472">Membrane</keyword>
<dbReference type="EMBL" id="CP032568">
    <property type="protein sequence ID" value="AYF79429.1"/>
    <property type="molecule type" value="Genomic_DNA"/>
</dbReference>
<dbReference type="OrthoDB" id="3689128at2"/>
<keyword evidence="1" id="KW-0812">Transmembrane</keyword>
<dbReference type="KEGG" id="nyu:D7D52_27165"/>
<reference evidence="2 3" key="1">
    <citation type="submission" date="2018-09" db="EMBL/GenBank/DDBJ databases">
        <title>Nocardia yunnanensis sp. nov., an actinomycete isolated from a soil sample.</title>
        <authorList>
            <person name="Zhang J."/>
        </authorList>
    </citation>
    <scope>NUCLEOTIDE SEQUENCE [LARGE SCALE GENOMIC DNA]</scope>
    <source>
        <strain evidence="2 3">CFHS0054</strain>
    </source>
</reference>
<feature type="transmembrane region" description="Helical" evidence="1">
    <location>
        <begin position="90"/>
        <end position="109"/>
    </location>
</feature>
<feature type="transmembrane region" description="Helical" evidence="1">
    <location>
        <begin position="25"/>
        <end position="42"/>
    </location>
</feature>
<evidence type="ECO:0008006" key="4">
    <source>
        <dbReference type="Google" id="ProtNLM"/>
    </source>
</evidence>
<dbReference type="RefSeq" id="WP_120744505.1">
    <property type="nucleotide sequence ID" value="NZ_CP032568.1"/>
</dbReference>
<sequence length="119" mass="12755">MRRATAIAIAFGVLALMVTGALDRLLLGVFIAGGLTLGWVNARLTWMSIVRITDAETPSKQKLALSSASRLIILTGLSILVAFLTRPNGVGIFFGLALFQLILVLHTVLPEVKGLRQQS</sequence>
<keyword evidence="3" id="KW-1185">Reference proteome</keyword>